<evidence type="ECO:0000256" key="7">
    <source>
        <dbReference type="ARBA" id="ARBA00023065"/>
    </source>
</evidence>
<protein>
    <recommendedName>
        <fullName evidence="10">Cobalt transport protein CbiN</fullName>
    </recommendedName>
    <alternativeName>
        <fullName evidence="10">Energy-coupling factor transporter probable substrate-capture protein CbiN</fullName>
        <shortName evidence="10">ECF transporter S component CbiN</shortName>
    </alternativeName>
</protein>
<evidence type="ECO:0000313" key="12">
    <source>
        <dbReference type="Proteomes" id="UP000660380"/>
    </source>
</evidence>
<comment type="caution">
    <text evidence="11">The sequence shown here is derived from an EMBL/GenBank/DDBJ whole genome shotgun (WGS) entry which is preliminary data.</text>
</comment>
<evidence type="ECO:0000256" key="8">
    <source>
        <dbReference type="ARBA" id="ARBA00023136"/>
    </source>
</evidence>
<dbReference type="RefSeq" id="WP_029632877.1">
    <property type="nucleotide sequence ID" value="NZ_JACJTA010000110.1"/>
</dbReference>
<evidence type="ECO:0000256" key="1">
    <source>
        <dbReference type="ARBA" id="ARBA00022426"/>
    </source>
</evidence>
<comment type="function">
    <text evidence="10">Part of the energy-coupling factor (ECF) transporter complex CbiMNOQ involved in cobalt import.</text>
</comment>
<evidence type="ECO:0000256" key="6">
    <source>
        <dbReference type="ARBA" id="ARBA00022989"/>
    </source>
</evidence>
<evidence type="ECO:0000256" key="4">
    <source>
        <dbReference type="ARBA" id="ARBA00022573"/>
    </source>
</evidence>
<keyword evidence="9 10" id="KW-0170">Cobalt</keyword>
<dbReference type="NCBIfam" id="NF002780">
    <property type="entry name" value="PRK02898.1"/>
    <property type="match status" value="1"/>
</dbReference>
<comment type="similarity">
    <text evidence="10">Belongs to the CbiN family.</text>
</comment>
<reference evidence="11 12" key="1">
    <citation type="journal article" date="2020" name="ISME J.">
        <title>Comparative genomics reveals insights into cyanobacterial evolution and habitat adaptation.</title>
        <authorList>
            <person name="Chen M.Y."/>
            <person name="Teng W.K."/>
            <person name="Zhao L."/>
            <person name="Hu C.X."/>
            <person name="Zhou Y.K."/>
            <person name="Han B.P."/>
            <person name="Song L.R."/>
            <person name="Shu W.S."/>
        </authorList>
    </citation>
    <scope>NUCLEOTIDE SEQUENCE [LARGE SCALE GENOMIC DNA]</scope>
    <source>
        <strain evidence="11 12">FACHB-248</strain>
    </source>
</reference>
<keyword evidence="7 10" id="KW-0406">Ion transport</keyword>
<accession>A0ABR8H076</accession>
<dbReference type="NCBIfam" id="TIGR01165">
    <property type="entry name" value="cbiN"/>
    <property type="match status" value="1"/>
</dbReference>
<comment type="pathway">
    <text evidence="10">Cofactor biosynthesis; adenosylcobalamin biosynthesis.</text>
</comment>
<dbReference type="Proteomes" id="UP000660380">
    <property type="component" value="Unassembled WGS sequence"/>
</dbReference>
<keyword evidence="2 10" id="KW-0813">Transport</keyword>
<keyword evidence="1 10" id="KW-0171">Cobalt transport</keyword>
<dbReference type="PANTHER" id="PTHR38662:SF1">
    <property type="entry name" value="COBALT TRANSPORT PROTEIN CBIN"/>
    <property type="match status" value="1"/>
</dbReference>
<proteinExistence type="inferred from homology"/>
<keyword evidence="12" id="KW-1185">Reference proteome</keyword>
<keyword evidence="3 10" id="KW-1003">Cell membrane</keyword>
<keyword evidence="8 10" id="KW-0472">Membrane</keyword>
<keyword evidence="5 10" id="KW-0812">Transmembrane</keyword>
<evidence type="ECO:0000256" key="10">
    <source>
        <dbReference type="HAMAP-Rule" id="MF_00330"/>
    </source>
</evidence>
<evidence type="ECO:0000313" key="11">
    <source>
        <dbReference type="EMBL" id="MBD2608814.1"/>
    </source>
</evidence>
<dbReference type="Pfam" id="PF02553">
    <property type="entry name" value="CbiN"/>
    <property type="match status" value="1"/>
</dbReference>
<sequence length="104" mass="11280">MTNPNSKLQNWLLVLAVLSLAIAPLIFVRGGEFAGSDDKAEKAITEVQPGYQPWFKSLFEPPSGEVESLLFSSQAALGAGVIGYVIGLYKGRSQQQKNNNEHSD</sequence>
<dbReference type="InterPro" id="IPR003705">
    <property type="entry name" value="CbiN"/>
</dbReference>
<keyword evidence="6 10" id="KW-1133">Transmembrane helix</keyword>
<evidence type="ECO:0000256" key="5">
    <source>
        <dbReference type="ARBA" id="ARBA00022692"/>
    </source>
</evidence>
<evidence type="ECO:0000256" key="2">
    <source>
        <dbReference type="ARBA" id="ARBA00022448"/>
    </source>
</evidence>
<keyword evidence="4 10" id="KW-0169">Cobalamin biosynthesis</keyword>
<organism evidence="11 12">
    <name type="scientific">Scytonema hofmannii FACHB-248</name>
    <dbReference type="NCBI Taxonomy" id="1842502"/>
    <lineage>
        <taxon>Bacteria</taxon>
        <taxon>Bacillati</taxon>
        <taxon>Cyanobacteriota</taxon>
        <taxon>Cyanophyceae</taxon>
        <taxon>Nostocales</taxon>
        <taxon>Scytonemataceae</taxon>
        <taxon>Scytonema</taxon>
    </lineage>
</organism>
<gene>
    <name evidence="10" type="primary">cbiN</name>
    <name evidence="11" type="ORF">H6G81_30920</name>
</gene>
<dbReference type="PANTHER" id="PTHR38662">
    <property type="entry name" value="COBALT TRANSPORT PROTEIN CBIN"/>
    <property type="match status" value="1"/>
</dbReference>
<comment type="subcellular location">
    <subcellularLocation>
        <location evidence="10">Cell membrane</location>
        <topology evidence="10">Multi-pass membrane protein</topology>
    </subcellularLocation>
</comment>
<feature type="transmembrane region" description="Helical" evidence="10">
    <location>
        <begin position="12"/>
        <end position="30"/>
    </location>
</feature>
<comment type="subunit">
    <text evidence="10">Forms an energy-coupling factor (ECF) transporter complex composed of an ATP-binding protein (A component, CbiO), a transmembrane protein (T component, CbiQ) and 2 possible substrate-capture proteins (S components, CbiM and CbiN) of unknown stoichimetry.</text>
</comment>
<evidence type="ECO:0000256" key="3">
    <source>
        <dbReference type="ARBA" id="ARBA00022475"/>
    </source>
</evidence>
<name>A0ABR8H076_9CYAN</name>
<evidence type="ECO:0000256" key="9">
    <source>
        <dbReference type="ARBA" id="ARBA00023285"/>
    </source>
</evidence>
<dbReference type="HAMAP" id="MF_00330">
    <property type="entry name" value="CbiN"/>
    <property type="match status" value="1"/>
</dbReference>
<dbReference type="EMBL" id="JACJTA010000110">
    <property type="protein sequence ID" value="MBD2608814.1"/>
    <property type="molecule type" value="Genomic_DNA"/>
</dbReference>
<feature type="transmembrane region" description="Helical" evidence="10">
    <location>
        <begin position="69"/>
        <end position="89"/>
    </location>
</feature>